<evidence type="ECO:0000313" key="2">
    <source>
        <dbReference type="EMBL" id="KAK7940241.1"/>
    </source>
</evidence>
<dbReference type="Proteomes" id="UP001460270">
    <property type="component" value="Unassembled WGS sequence"/>
</dbReference>
<comment type="caution">
    <text evidence="2">The sequence shown here is derived from an EMBL/GenBank/DDBJ whole genome shotgun (WGS) entry which is preliminary data.</text>
</comment>
<gene>
    <name evidence="2" type="ORF">WMY93_003567</name>
</gene>
<reference evidence="3" key="1">
    <citation type="submission" date="2024-04" db="EMBL/GenBank/DDBJ databases">
        <title>Salinicola lusitanus LLJ914,a marine bacterium isolated from the Okinawa Trough.</title>
        <authorList>
            <person name="Li J."/>
        </authorList>
    </citation>
    <scope>NUCLEOTIDE SEQUENCE [LARGE SCALE GENOMIC DNA]</scope>
</reference>
<evidence type="ECO:0000313" key="3">
    <source>
        <dbReference type="Proteomes" id="UP001460270"/>
    </source>
</evidence>
<sequence>MEGFIPNRVHINNSKHELKGVQRLPTRAIKGLDLCDGRVQAGGQSQSEAWRVDRDEHTAMFGQRTEESTTNSYHANWKQKSGAPEANCDGVGGLRSHGMGRGCMRSKGPQNKSEALLNAPMACLSFHMEIEGSGRLRGSGAASGPQCFHRTGAGLWCTPNSKPTTSDSSPEVPQTACVKSLSYHTAAGPS</sequence>
<feature type="region of interest" description="Disordered" evidence="1">
    <location>
        <begin position="65"/>
        <end position="92"/>
    </location>
</feature>
<accession>A0AAW0PX02</accession>
<evidence type="ECO:0000256" key="1">
    <source>
        <dbReference type="SAM" id="MobiDB-lite"/>
    </source>
</evidence>
<keyword evidence="3" id="KW-1185">Reference proteome</keyword>
<proteinExistence type="predicted"/>
<dbReference type="EMBL" id="JBBPFD010000002">
    <property type="protein sequence ID" value="KAK7940241.1"/>
    <property type="molecule type" value="Genomic_DNA"/>
</dbReference>
<protein>
    <submittedName>
        <fullName evidence="2">Uncharacterized protein</fullName>
    </submittedName>
</protein>
<name>A0AAW0PX02_9GOBI</name>
<dbReference type="AlphaFoldDB" id="A0AAW0PX02"/>
<organism evidence="2 3">
    <name type="scientific">Mugilogobius chulae</name>
    <name type="common">yellowstripe goby</name>
    <dbReference type="NCBI Taxonomy" id="88201"/>
    <lineage>
        <taxon>Eukaryota</taxon>
        <taxon>Metazoa</taxon>
        <taxon>Chordata</taxon>
        <taxon>Craniata</taxon>
        <taxon>Vertebrata</taxon>
        <taxon>Euteleostomi</taxon>
        <taxon>Actinopterygii</taxon>
        <taxon>Neopterygii</taxon>
        <taxon>Teleostei</taxon>
        <taxon>Neoteleostei</taxon>
        <taxon>Acanthomorphata</taxon>
        <taxon>Gobiaria</taxon>
        <taxon>Gobiiformes</taxon>
        <taxon>Gobioidei</taxon>
        <taxon>Gobiidae</taxon>
        <taxon>Gobionellinae</taxon>
        <taxon>Mugilogobius</taxon>
    </lineage>
</organism>